<dbReference type="Gene3D" id="3.50.50.60">
    <property type="entry name" value="FAD/NAD(P)-binding domain"/>
    <property type="match status" value="3"/>
</dbReference>
<comment type="cofactor">
    <cofactor evidence="1">
        <name>FAD</name>
        <dbReference type="ChEBI" id="CHEBI:57692"/>
    </cofactor>
</comment>
<keyword evidence="4" id="KW-0274">FAD</keyword>
<keyword evidence="9" id="KW-0378">Hydrolase</keyword>
<evidence type="ECO:0000256" key="4">
    <source>
        <dbReference type="ARBA" id="ARBA00022827"/>
    </source>
</evidence>
<dbReference type="Proteomes" id="UP001626549">
    <property type="component" value="Chromosome"/>
</dbReference>
<dbReference type="InterPro" id="IPR036188">
    <property type="entry name" value="FAD/NAD-bd_sf"/>
</dbReference>
<evidence type="ECO:0000259" key="8">
    <source>
        <dbReference type="Pfam" id="PF07859"/>
    </source>
</evidence>
<gene>
    <name evidence="9" type="ORF">R0137_00215</name>
</gene>
<dbReference type="GO" id="GO:0016787">
    <property type="term" value="F:hydrolase activity"/>
    <property type="evidence" value="ECO:0007669"/>
    <property type="project" value="UniProtKB-KW"/>
</dbReference>
<keyword evidence="5" id="KW-0521">NADP</keyword>
<evidence type="ECO:0000256" key="5">
    <source>
        <dbReference type="ARBA" id="ARBA00022857"/>
    </source>
</evidence>
<accession>A0ABZ0ID96</accession>
<dbReference type="SUPFAM" id="SSF51905">
    <property type="entry name" value="FAD/NAD(P)-binding domain"/>
    <property type="match status" value="2"/>
</dbReference>
<evidence type="ECO:0000313" key="9">
    <source>
        <dbReference type="EMBL" id="WOJ97011.1"/>
    </source>
</evidence>
<evidence type="ECO:0000256" key="7">
    <source>
        <dbReference type="ARBA" id="ARBA00023033"/>
    </source>
</evidence>
<dbReference type="PRINTS" id="PR00411">
    <property type="entry name" value="PNDRDTASEI"/>
</dbReference>
<keyword evidence="3" id="KW-0285">Flavoprotein</keyword>
<dbReference type="Pfam" id="PF13738">
    <property type="entry name" value="Pyr_redox_3"/>
    <property type="match status" value="1"/>
</dbReference>
<keyword evidence="7" id="KW-0503">Monooxygenase</keyword>
<sequence>MSENTRESVTEVDVVIVGAGFAGMYQLYRLREAGFNTTVLEAADDVGGTWYWNRYPGARCDILTVDYSYSWDPELQKEWTWSERYATQPEILRYAQTVAEKHDLRRDIRFKTRVQSATWNEDTKRWALLTDQGDTVSAKFYVMATGCLSMPKVPDVPGAGQFAGETYFTSSWPHEGVDFTGKRVAVIGTGSSGIQSIPLIAEDAEQLTVFQRTPNFSFPAHNGPVAEARLEEYSRDVEAYRQAARESLIGVPADKPTVSAMLVDEEERIAAYEDVWKTGELAKQIKFNDIQVNPEANETHRQFMHDKIRNTVNDPDVAELLCPTNHYIFTKRPCLDTNYYQTFNLPHVRLVDLHSQPITSITAKGIDIGGDHPEQLEFDAVVFATGFDAMTGAIVGVDITGRDGATLRSAWDEGPKTYLGLMTVDFPNLFMITGPGSPSVLSNMMVSIEQHVDLITDTLEHLRSNDLDTIEPTALAQDRWMQHGNDFADLTLLPTANSWYMGRNVPGKPQVFLPYVGGVGRYRAICDEMVERDYLGFTVGGPKGSQTHDGVIQPVKPDMILTLEMIEEAGAPPFESVSVEEARAMADGMGEMFPPGPEVGEIIDGTLPGADGSKLEYRLYRPATPGPHPIVAYFHGGGWVLGSQSSDDPLCRDLCKQSNAIFVSVNYRHAPENRFPAAVDDGLAATRWIADHAEELGGTPGQLAVAGWSAGGNVAAVTAQQAKLAGGPDISGQILLNPAVDGAMNTQSIIDNAEGYTLTRSLMTWFWDNYCDPADRSDPKASPLRADDLSDLPPAMVITCEFDPLRDEGDAYATALSAAGVPVHHLRVDGHTHMSVSWVDVIVSAAFVRTEMAHAIQRVFNGEEISA</sequence>
<dbReference type="InterPro" id="IPR013094">
    <property type="entry name" value="AB_hydrolase_3"/>
</dbReference>
<evidence type="ECO:0000256" key="1">
    <source>
        <dbReference type="ARBA" id="ARBA00001974"/>
    </source>
</evidence>
<organism evidence="9 10">
    <name type="scientific">Congregibacter brevis</name>
    <dbReference type="NCBI Taxonomy" id="3081201"/>
    <lineage>
        <taxon>Bacteria</taxon>
        <taxon>Pseudomonadati</taxon>
        <taxon>Pseudomonadota</taxon>
        <taxon>Gammaproteobacteria</taxon>
        <taxon>Cellvibrionales</taxon>
        <taxon>Halieaceae</taxon>
        <taxon>Congregibacter</taxon>
    </lineage>
</organism>
<keyword evidence="6" id="KW-0560">Oxidoreductase</keyword>
<evidence type="ECO:0000256" key="2">
    <source>
        <dbReference type="ARBA" id="ARBA00010139"/>
    </source>
</evidence>
<dbReference type="PANTHER" id="PTHR43098:SF3">
    <property type="entry name" value="L-ORNITHINE N(5)-MONOOXYGENASE-RELATED"/>
    <property type="match status" value="1"/>
</dbReference>
<evidence type="ECO:0000256" key="6">
    <source>
        <dbReference type="ARBA" id="ARBA00023002"/>
    </source>
</evidence>
<dbReference type="InterPro" id="IPR029058">
    <property type="entry name" value="AB_hydrolase_fold"/>
</dbReference>
<dbReference type="Gene3D" id="3.40.50.1820">
    <property type="entry name" value="alpha/beta hydrolase"/>
    <property type="match status" value="1"/>
</dbReference>
<dbReference type="InterPro" id="IPR050775">
    <property type="entry name" value="FAD-binding_Monooxygenases"/>
</dbReference>
<dbReference type="SUPFAM" id="SSF53474">
    <property type="entry name" value="alpha/beta-Hydrolases"/>
    <property type="match status" value="1"/>
</dbReference>
<reference evidence="9 10" key="1">
    <citation type="submission" date="2023-10" db="EMBL/GenBank/DDBJ databases">
        <title>Two novel species belonging to the OM43/NOR5 clade.</title>
        <authorList>
            <person name="Park M."/>
        </authorList>
    </citation>
    <scope>NUCLEOTIDE SEQUENCE [LARGE SCALE GENOMIC DNA]</scope>
    <source>
        <strain evidence="9 10">IMCC45268</strain>
    </source>
</reference>
<dbReference type="EMBL" id="CP136865">
    <property type="protein sequence ID" value="WOJ97011.1"/>
    <property type="molecule type" value="Genomic_DNA"/>
</dbReference>
<comment type="similarity">
    <text evidence="2">Belongs to the FAD-binding monooxygenase family.</text>
</comment>
<feature type="domain" description="Alpha/beta hydrolase fold-3" evidence="8">
    <location>
        <begin position="632"/>
        <end position="834"/>
    </location>
</feature>
<name>A0ABZ0ID96_9GAMM</name>
<keyword evidence="10" id="KW-1185">Reference proteome</keyword>
<protein>
    <submittedName>
        <fullName evidence="9">Alpha/beta hydrolase fold domain-containing protein</fullName>
    </submittedName>
</protein>
<dbReference type="Pfam" id="PF07859">
    <property type="entry name" value="Abhydrolase_3"/>
    <property type="match status" value="1"/>
</dbReference>
<evidence type="ECO:0000313" key="10">
    <source>
        <dbReference type="Proteomes" id="UP001626549"/>
    </source>
</evidence>
<dbReference type="RefSeq" id="WP_407327697.1">
    <property type="nucleotide sequence ID" value="NZ_CP136865.1"/>
</dbReference>
<evidence type="ECO:0000256" key="3">
    <source>
        <dbReference type="ARBA" id="ARBA00022630"/>
    </source>
</evidence>
<proteinExistence type="inferred from homology"/>
<dbReference type="PANTHER" id="PTHR43098">
    <property type="entry name" value="L-ORNITHINE N(5)-MONOOXYGENASE-RELATED"/>
    <property type="match status" value="1"/>
</dbReference>